<sequence length="101" mass="11245">MKRRMMRVVGTVRSSAVKSSAVRSSVVRSSVVRSMVVWSLAVRSSAIRSLTVRSSAVTIGTKKIDEIDELYHPTKLEIRTDKIDDASRDGVGEQMRSFFVV</sequence>
<accession>A0A5A7T4R1</accession>
<dbReference type="AlphaFoldDB" id="A0A5A7T4R1"/>
<evidence type="ECO:0000313" key="1">
    <source>
        <dbReference type="EMBL" id="KAA0036557.1"/>
    </source>
</evidence>
<comment type="caution">
    <text evidence="1">The sequence shown here is derived from an EMBL/GenBank/DDBJ whole genome shotgun (WGS) entry which is preliminary data.</text>
</comment>
<dbReference type="Proteomes" id="UP000321393">
    <property type="component" value="Unassembled WGS sequence"/>
</dbReference>
<name>A0A5A7T4R1_CUCMM</name>
<gene>
    <name evidence="1" type="ORF">E6C27_scaffold191G00610</name>
</gene>
<organism evidence="1 2">
    <name type="scientific">Cucumis melo var. makuwa</name>
    <name type="common">Oriental melon</name>
    <dbReference type="NCBI Taxonomy" id="1194695"/>
    <lineage>
        <taxon>Eukaryota</taxon>
        <taxon>Viridiplantae</taxon>
        <taxon>Streptophyta</taxon>
        <taxon>Embryophyta</taxon>
        <taxon>Tracheophyta</taxon>
        <taxon>Spermatophyta</taxon>
        <taxon>Magnoliopsida</taxon>
        <taxon>eudicotyledons</taxon>
        <taxon>Gunneridae</taxon>
        <taxon>Pentapetalae</taxon>
        <taxon>rosids</taxon>
        <taxon>fabids</taxon>
        <taxon>Cucurbitales</taxon>
        <taxon>Cucurbitaceae</taxon>
        <taxon>Benincaseae</taxon>
        <taxon>Cucumis</taxon>
    </lineage>
</organism>
<proteinExistence type="predicted"/>
<dbReference type="EMBL" id="SSTE01019582">
    <property type="protein sequence ID" value="KAA0036557.1"/>
    <property type="molecule type" value="Genomic_DNA"/>
</dbReference>
<protein>
    <submittedName>
        <fullName evidence="1">Dynein heavy chain</fullName>
    </submittedName>
</protein>
<evidence type="ECO:0000313" key="2">
    <source>
        <dbReference type="Proteomes" id="UP000321393"/>
    </source>
</evidence>
<reference evidence="1 2" key="1">
    <citation type="submission" date="2019-08" db="EMBL/GenBank/DDBJ databases">
        <title>Draft genome sequences of two oriental melons (Cucumis melo L. var makuwa).</title>
        <authorList>
            <person name="Kwon S.-Y."/>
        </authorList>
    </citation>
    <scope>NUCLEOTIDE SEQUENCE [LARGE SCALE GENOMIC DNA]</scope>
    <source>
        <strain evidence="2">cv. SW 3</strain>
        <tissue evidence="1">Leaf</tissue>
    </source>
</reference>